<protein>
    <submittedName>
        <fullName evidence="2">DUF3617 family protein</fullName>
    </submittedName>
</protein>
<accession>A0ABX0N790</accession>
<reference evidence="2 3" key="1">
    <citation type="submission" date="2019-10" db="EMBL/GenBank/DDBJ databases">
        <title>Taxonomy of Antarctic Massilia spp.: description of Massilia rubra sp. nov., Massilia aquatica sp. nov., Massilia mucilaginosa sp. nov., Massilia frigida sp. nov. isolated from streams, lakes and regoliths.</title>
        <authorList>
            <person name="Holochova P."/>
            <person name="Sedlacek I."/>
            <person name="Kralova S."/>
            <person name="Maslanova I."/>
            <person name="Busse H.-J."/>
            <person name="Stankova E."/>
            <person name="Vrbovska V."/>
            <person name="Kovarovic V."/>
            <person name="Bartak M."/>
            <person name="Svec P."/>
            <person name="Pantucek R."/>
        </authorList>
    </citation>
    <scope>NUCLEOTIDE SEQUENCE [LARGE SCALE GENOMIC DNA]</scope>
    <source>
        <strain evidence="2 3">CCM 8695</strain>
    </source>
</reference>
<feature type="signal peptide" evidence="1">
    <location>
        <begin position="1"/>
        <end position="25"/>
    </location>
</feature>
<dbReference type="Pfam" id="PF12276">
    <property type="entry name" value="DUF3617"/>
    <property type="match status" value="1"/>
</dbReference>
<proteinExistence type="predicted"/>
<organism evidence="2 3">
    <name type="scientific">Massilia frigida</name>
    <dbReference type="NCBI Taxonomy" id="2609281"/>
    <lineage>
        <taxon>Bacteria</taxon>
        <taxon>Pseudomonadati</taxon>
        <taxon>Pseudomonadota</taxon>
        <taxon>Betaproteobacteria</taxon>
        <taxon>Burkholderiales</taxon>
        <taxon>Oxalobacteraceae</taxon>
        <taxon>Telluria group</taxon>
        <taxon>Massilia</taxon>
    </lineage>
</organism>
<evidence type="ECO:0000256" key="1">
    <source>
        <dbReference type="SAM" id="SignalP"/>
    </source>
</evidence>
<gene>
    <name evidence="2" type="ORF">F2P44_18610</name>
</gene>
<keyword evidence="1" id="KW-0732">Signal</keyword>
<feature type="chain" id="PRO_5047032775" evidence="1">
    <location>
        <begin position="26"/>
        <end position="202"/>
    </location>
</feature>
<comment type="caution">
    <text evidence="2">The sequence shown here is derived from an EMBL/GenBank/DDBJ whole genome shotgun (WGS) entry which is preliminary data.</text>
</comment>
<dbReference type="Proteomes" id="UP000621455">
    <property type="component" value="Unassembled WGS sequence"/>
</dbReference>
<dbReference type="RefSeq" id="WP_167088593.1">
    <property type="nucleotide sequence ID" value="NZ_WHJG01000019.1"/>
</dbReference>
<evidence type="ECO:0000313" key="2">
    <source>
        <dbReference type="EMBL" id="NHZ81272.1"/>
    </source>
</evidence>
<evidence type="ECO:0000313" key="3">
    <source>
        <dbReference type="Proteomes" id="UP000621455"/>
    </source>
</evidence>
<dbReference type="InterPro" id="IPR022061">
    <property type="entry name" value="DUF3617"/>
</dbReference>
<keyword evidence="3" id="KW-1185">Reference proteome</keyword>
<name>A0ABX0N790_9BURK</name>
<dbReference type="EMBL" id="WHJG01000019">
    <property type="protein sequence ID" value="NHZ81272.1"/>
    <property type="molecule type" value="Genomic_DNA"/>
</dbReference>
<sequence>MIPRLRLTALALVSAATLSLAPASAATQTMKPGLWENTSKTTSQNAQVANAMAEMQKHMKSMTPEQRKEMDKAMGKSGPANFTLHDDGSVTVKVCITQKMIDDSSGDHLGPQGGNCTHKKGPMVGGTQSFSYSCTNPQTSGEGKISYQADSYSSTVSMTSSAAGAMGNMTMASTGKYLGANCGNVKPVDTKPAPAKPAPAAK</sequence>